<proteinExistence type="predicted"/>
<sequence length="191" mass="20668">MVSLIHSLAIYFSVQYTHTVLHMLVLCSTATCGAPNTEGAHSSSSSLVLVASGSPYGQTFGSDWISKGRAIRAARCGQDEASFPKRPKNPKANRASGPSAHTDGRRSGAARHTDRSRHSVRRAHALQLPTSPTTTTTTTMTMATKCFVSIADRCSFNAIQYRIYLTLAATCKIVAPMHYLDARLALQNGRR</sequence>
<organism evidence="2">
    <name type="scientific">Anopheles triannulatus</name>
    <dbReference type="NCBI Taxonomy" id="58253"/>
    <lineage>
        <taxon>Eukaryota</taxon>
        <taxon>Metazoa</taxon>
        <taxon>Ecdysozoa</taxon>
        <taxon>Arthropoda</taxon>
        <taxon>Hexapoda</taxon>
        <taxon>Insecta</taxon>
        <taxon>Pterygota</taxon>
        <taxon>Neoptera</taxon>
        <taxon>Endopterygota</taxon>
        <taxon>Diptera</taxon>
        <taxon>Nematocera</taxon>
        <taxon>Culicoidea</taxon>
        <taxon>Culicidae</taxon>
        <taxon>Anophelinae</taxon>
        <taxon>Anopheles</taxon>
    </lineage>
</organism>
<dbReference type="EMBL" id="GGFK01013332">
    <property type="protein sequence ID" value="MBW46653.1"/>
    <property type="molecule type" value="Transcribed_RNA"/>
</dbReference>
<reference evidence="2" key="1">
    <citation type="submission" date="2018-01" db="EMBL/GenBank/DDBJ databases">
        <title>An insight into the sialome of Amazonian anophelines.</title>
        <authorList>
            <person name="Ribeiro J.M."/>
            <person name="Scarpassa V."/>
            <person name="Calvo E."/>
        </authorList>
    </citation>
    <scope>NUCLEOTIDE SEQUENCE</scope>
    <source>
        <tissue evidence="2">Salivary glands</tissue>
    </source>
</reference>
<name>A0A2M4B0T0_9DIPT</name>
<feature type="region of interest" description="Disordered" evidence="1">
    <location>
        <begin position="76"/>
        <end position="124"/>
    </location>
</feature>
<accession>A0A2M4B0T0</accession>
<evidence type="ECO:0000256" key="1">
    <source>
        <dbReference type="SAM" id="MobiDB-lite"/>
    </source>
</evidence>
<protein>
    <submittedName>
        <fullName evidence="2">Putative secreted protein</fullName>
    </submittedName>
</protein>
<evidence type="ECO:0000313" key="2">
    <source>
        <dbReference type="EMBL" id="MBW46653.1"/>
    </source>
</evidence>
<dbReference type="AlphaFoldDB" id="A0A2M4B0T0"/>
<feature type="compositionally biased region" description="Basic and acidic residues" evidence="1">
    <location>
        <begin position="102"/>
        <end position="117"/>
    </location>
</feature>